<evidence type="ECO:0000313" key="7">
    <source>
        <dbReference type="Proteomes" id="UP000465031"/>
    </source>
</evidence>
<dbReference type="PANTHER" id="PTHR43877">
    <property type="entry name" value="AMINOALKYLPHOSPHONATE N-ACETYLTRANSFERASE-RELATED-RELATED"/>
    <property type="match status" value="1"/>
</dbReference>
<feature type="domain" description="N-acetyltransferase" evidence="3">
    <location>
        <begin position="12"/>
        <end position="161"/>
    </location>
</feature>
<dbReference type="EC" id="2.3.1.-" evidence="4"/>
<dbReference type="EMBL" id="CP047186">
    <property type="protein sequence ID" value="QHC56754.1"/>
    <property type="molecule type" value="Genomic_DNA"/>
</dbReference>
<organism evidence="4 6">
    <name type="scientific">Rathayibacter tanaceti</name>
    <dbReference type="NCBI Taxonomy" id="1671680"/>
    <lineage>
        <taxon>Bacteria</taxon>
        <taxon>Bacillati</taxon>
        <taxon>Actinomycetota</taxon>
        <taxon>Actinomycetes</taxon>
        <taxon>Micrococcales</taxon>
        <taxon>Microbacteriaceae</taxon>
        <taxon>Rathayibacter</taxon>
    </lineage>
</organism>
<dbReference type="Gene3D" id="3.40.630.30">
    <property type="match status" value="1"/>
</dbReference>
<name>A0A162J0Q0_9MICO</name>
<dbReference type="EMBL" id="LIIN01000093">
    <property type="protein sequence ID" value="KZX20507.1"/>
    <property type="molecule type" value="Genomic_DNA"/>
</dbReference>
<dbReference type="PANTHER" id="PTHR43877:SF2">
    <property type="entry name" value="AMINOALKYLPHOSPHONATE N-ACETYLTRANSFERASE-RELATED"/>
    <property type="match status" value="1"/>
</dbReference>
<dbReference type="InterPro" id="IPR050832">
    <property type="entry name" value="Bact_Acetyltransf"/>
</dbReference>
<dbReference type="PROSITE" id="PS51186">
    <property type="entry name" value="GNAT"/>
    <property type="match status" value="1"/>
</dbReference>
<dbReference type="RefSeq" id="WP_068212107.1">
    <property type="nucleotide sequence ID" value="NZ_CP047186.1"/>
</dbReference>
<dbReference type="InterPro" id="IPR000182">
    <property type="entry name" value="GNAT_dom"/>
</dbReference>
<sequence length="205" mass="22047">MPASDGPRDEFVRVRADDPRARPLLDELEREYDTRYGTALGEPASAELARYPVEAFAPPTGAFVLLLRDGTTIAGGALKAFDATTAELKRIWTSSAHRRQGLALRVVTELEEEAGRLGYSTVYLTTGPLQPEAVRLYLTAGYTPLYDVTQPPEVVLLHGFAKTLTEQPLDVARIQVAHDASFAELAASLPDGGAGLRAGILGRAS</sequence>
<reference evidence="7" key="2">
    <citation type="submission" date="2019-12" db="EMBL/GenBank/DDBJ databases">
        <title>Complete and draft genome sequences of new strains and members of some known species of the genus Rathayibacter isolated from plants.</title>
        <authorList>
            <person name="Tarlachkov S.V."/>
            <person name="Starodumova I.P."/>
            <person name="Dorofeeva L.V."/>
            <person name="Prisyazhnaya N.V."/>
            <person name="Leyn S."/>
            <person name="Zlamal J."/>
            <person name="Elan M."/>
            <person name="Osterman A.L."/>
            <person name="Nadler S."/>
            <person name="Subbotin S.A."/>
            <person name="Evtushenko L.I."/>
        </authorList>
    </citation>
    <scope>NUCLEOTIDE SEQUENCE [LARGE SCALE GENOMIC DNA]</scope>
    <source>
        <strain evidence="7">VKM Ac-2761</strain>
    </source>
</reference>
<dbReference type="Proteomes" id="UP000465031">
    <property type="component" value="Chromosome"/>
</dbReference>
<dbReference type="Pfam" id="PF00583">
    <property type="entry name" value="Acetyltransf_1"/>
    <property type="match status" value="1"/>
</dbReference>
<dbReference type="CDD" id="cd04301">
    <property type="entry name" value="NAT_SF"/>
    <property type="match status" value="1"/>
</dbReference>
<keyword evidence="1 4" id="KW-0808">Transferase</keyword>
<proteinExistence type="predicted"/>
<dbReference type="SUPFAM" id="SSF55729">
    <property type="entry name" value="Acyl-CoA N-acyltransferases (Nat)"/>
    <property type="match status" value="1"/>
</dbReference>
<keyword evidence="6" id="KW-1185">Reference proteome</keyword>
<dbReference type="AlphaFoldDB" id="A0A162J0Q0"/>
<dbReference type="KEGG" id="rte:GSU10_14710"/>
<protein>
    <submittedName>
        <fullName evidence="5">GNAT family N-acetyltransferase</fullName>
    </submittedName>
    <submittedName>
        <fullName evidence="4">Putative N-acetyltransferase YsnE</fullName>
        <ecNumber evidence="4">2.3.1.-</ecNumber>
    </submittedName>
</protein>
<evidence type="ECO:0000313" key="4">
    <source>
        <dbReference type="EMBL" id="KZX20507.1"/>
    </source>
</evidence>
<evidence type="ECO:0000313" key="5">
    <source>
        <dbReference type="EMBL" id="QHC56754.1"/>
    </source>
</evidence>
<dbReference type="OrthoDB" id="70840at2"/>
<keyword evidence="2 4" id="KW-0012">Acyltransferase</keyword>
<gene>
    <name evidence="4" type="primary">ysnE</name>
    <name evidence="4" type="ORF">ACH61_02376</name>
    <name evidence="5" type="ORF">GSU10_14710</name>
</gene>
<dbReference type="InterPro" id="IPR016181">
    <property type="entry name" value="Acyl_CoA_acyltransferase"/>
</dbReference>
<accession>A0A162J0Q0</accession>
<dbReference type="PATRIC" id="fig|1671680.3.peg.2536"/>
<evidence type="ECO:0000256" key="2">
    <source>
        <dbReference type="ARBA" id="ARBA00023315"/>
    </source>
</evidence>
<evidence type="ECO:0000259" key="3">
    <source>
        <dbReference type="PROSITE" id="PS51186"/>
    </source>
</evidence>
<dbReference type="Proteomes" id="UP000076717">
    <property type="component" value="Unassembled WGS sequence"/>
</dbReference>
<reference evidence="4 6" key="1">
    <citation type="submission" date="2015-08" db="EMBL/GenBank/DDBJ databases">
        <title>Draft Genome Sequence of Rathayibacter sp. Strain VKM Ac-2596 Isolated from Leaf Gall Induced by Plant-Parasitic Nematodes.</title>
        <authorList>
            <person name="Vasilenko O.V."/>
            <person name="Starodumova I.P."/>
            <person name="Tarlachkov S.V."/>
            <person name="Dorofeeva L.V."/>
            <person name="Evtushenko L.I."/>
        </authorList>
    </citation>
    <scope>NUCLEOTIDE SEQUENCE [LARGE SCALE GENOMIC DNA]</scope>
    <source>
        <strain evidence="4 6">VKM Ac-2596</strain>
    </source>
</reference>
<reference evidence="5" key="3">
    <citation type="submission" date="2019-12" db="EMBL/GenBank/DDBJ databases">
        <title>Complete and Draft Genome Sequences of New Strains and Members of Some Known Species of the Genus Rathayibacter isolated from Plants.</title>
        <authorList>
            <person name="Tarlachkov S.V."/>
            <person name="Starodumova I.P."/>
            <person name="Dorofeeva L.V."/>
            <person name="Prisyazhnaya N.V."/>
            <person name="Leyn S.A."/>
            <person name="Zlamal J.E."/>
            <person name="Elane M.L."/>
            <person name="Osterman A.L."/>
            <person name="Nadler S.A."/>
            <person name="Subbotin S.A."/>
            <person name="Evtushenko L.I."/>
        </authorList>
    </citation>
    <scope>NUCLEOTIDE SEQUENCE</scope>
    <source>
        <strain evidence="5">VKM Ac-2761</strain>
    </source>
</reference>
<dbReference type="GO" id="GO:0016747">
    <property type="term" value="F:acyltransferase activity, transferring groups other than amino-acyl groups"/>
    <property type="evidence" value="ECO:0007669"/>
    <property type="project" value="InterPro"/>
</dbReference>
<evidence type="ECO:0000313" key="6">
    <source>
        <dbReference type="Proteomes" id="UP000076717"/>
    </source>
</evidence>
<evidence type="ECO:0000256" key="1">
    <source>
        <dbReference type="ARBA" id="ARBA00022679"/>
    </source>
</evidence>